<feature type="region of interest" description="Disordered" evidence="1">
    <location>
        <begin position="296"/>
        <end position="323"/>
    </location>
</feature>
<reference evidence="2" key="1">
    <citation type="submission" date="2016-10" db="EMBL/GenBank/DDBJ databases">
        <authorList>
            <person name="Benchimol M."/>
            <person name="Almeida L.G."/>
            <person name="Vasconcelos A.T."/>
            <person name="Perreira-Neves A."/>
            <person name="Rosa I.A."/>
            <person name="Tasca T."/>
            <person name="Bogo M.R."/>
            <person name="de Souza W."/>
        </authorList>
    </citation>
    <scope>NUCLEOTIDE SEQUENCE [LARGE SCALE GENOMIC DNA]</scope>
    <source>
        <strain evidence="2">K</strain>
    </source>
</reference>
<comment type="caution">
    <text evidence="2">The sequence shown here is derived from an EMBL/GenBank/DDBJ whole genome shotgun (WGS) entry which is preliminary data.</text>
</comment>
<dbReference type="AlphaFoldDB" id="A0A1J4JJ63"/>
<keyword evidence="3" id="KW-1185">Reference proteome</keyword>
<dbReference type="VEuPathDB" id="TrichDB:TRFO_34387"/>
<evidence type="ECO:0000313" key="2">
    <source>
        <dbReference type="EMBL" id="OHS99206.1"/>
    </source>
</evidence>
<feature type="compositionally biased region" description="Polar residues" evidence="1">
    <location>
        <begin position="314"/>
        <end position="323"/>
    </location>
</feature>
<sequence>MRKIKKPKGLFSMKDVGFEQHEYDARDIVFGGWESSTMRVKNQGLSWTLFSLPKTGVNLNQQIPIDFAKTYRPTVVKLNNIASPESSYCDDDSFTNTVLMTCPFDVQPNFQAATLPNFNSAKYKDKHSHSKASGRRPKTSSEPLRQTPRPKKLQNETKKSKVNSAKASMKSLNSKGSKKSTPGKEKNEESTEKSPLAVNEHGVHSCDLNLIKVPEKPKIAIKKYKGSDPSHFPFRMSVSVLNDFYQKQKENGVDWHKKTAEKSRKSMVALRRSVNNSGVNKNLRSAASILNAARKSRSNIENDPDSLSVKGSVLVSNSPLADE</sequence>
<feature type="compositionally biased region" description="Basic residues" evidence="1">
    <location>
        <begin position="124"/>
        <end position="138"/>
    </location>
</feature>
<protein>
    <submittedName>
        <fullName evidence="2">Uncharacterized protein</fullName>
    </submittedName>
</protein>
<evidence type="ECO:0000256" key="1">
    <source>
        <dbReference type="SAM" id="MobiDB-lite"/>
    </source>
</evidence>
<proteinExistence type="predicted"/>
<gene>
    <name evidence="2" type="ORF">TRFO_34387</name>
</gene>
<accession>A0A1J4JJ63</accession>
<feature type="region of interest" description="Disordered" evidence="1">
    <location>
        <begin position="121"/>
        <end position="200"/>
    </location>
</feature>
<dbReference type="Proteomes" id="UP000179807">
    <property type="component" value="Unassembled WGS sequence"/>
</dbReference>
<dbReference type="EMBL" id="MLAK01001017">
    <property type="protein sequence ID" value="OHS99206.1"/>
    <property type="molecule type" value="Genomic_DNA"/>
</dbReference>
<name>A0A1J4JJ63_9EUKA</name>
<evidence type="ECO:0000313" key="3">
    <source>
        <dbReference type="Proteomes" id="UP000179807"/>
    </source>
</evidence>
<dbReference type="RefSeq" id="XP_068352343.1">
    <property type="nucleotide sequence ID" value="XM_068509630.1"/>
</dbReference>
<organism evidence="2 3">
    <name type="scientific">Tritrichomonas foetus</name>
    <dbReference type="NCBI Taxonomy" id="1144522"/>
    <lineage>
        <taxon>Eukaryota</taxon>
        <taxon>Metamonada</taxon>
        <taxon>Parabasalia</taxon>
        <taxon>Tritrichomonadida</taxon>
        <taxon>Tritrichomonadidae</taxon>
        <taxon>Tritrichomonas</taxon>
    </lineage>
</organism>
<feature type="compositionally biased region" description="Polar residues" evidence="1">
    <location>
        <begin position="162"/>
        <end position="175"/>
    </location>
</feature>
<dbReference type="GeneID" id="94844334"/>
<feature type="compositionally biased region" description="Basic and acidic residues" evidence="1">
    <location>
        <begin position="182"/>
        <end position="192"/>
    </location>
</feature>